<dbReference type="SUPFAM" id="SSF48452">
    <property type="entry name" value="TPR-like"/>
    <property type="match status" value="2"/>
</dbReference>
<comment type="caution">
    <text evidence="5">The sequence shown here is derived from an EMBL/GenBank/DDBJ whole genome shotgun (WGS) entry which is preliminary data.</text>
</comment>
<dbReference type="GO" id="GO:0005680">
    <property type="term" value="C:anaphase-promoting complex"/>
    <property type="evidence" value="ECO:0007669"/>
    <property type="project" value="TreeGrafter"/>
</dbReference>
<dbReference type="GO" id="GO:0016567">
    <property type="term" value="P:protein ubiquitination"/>
    <property type="evidence" value="ECO:0007669"/>
    <property type="project" value="TreeGrafter"/>
</dbReference>
<evidence type="ECO:0000256" key="4">
    <source>
        <dbReference type="SAM" id="MobiDB-lite"/>
    </source>
</evidence>
<evidence type="ECO:0000313" key="5">
    <source>
        <dbReference type="EMBL" id="RSH86787.1"/>
    </source>
</evidence>
<gene>
    <name evidence="5" type="primary">CDC27</name>
    <name evidence="5" type="ORF">EHS24_005059</name>
</gene>
<dbReference type="EMBL" id="RSCE01000002">
    <property type="protein sequence ID" value="RSH86787.1"/>
    <property type="molecule type" value="Genomic_DNA"/>
</dbReference>
<accession>A0A427Y6R9</accession>
<feature type="repeat" description="TPR" evidence="3">
    <location>
        <begin position="550"/>
        <end position="583"/>
    </location>
</feature>
<feature type="compositionally biased region" description="Low complexity" evidence="4">
    <location>
        <begin position="199"/>
        <end position="208"/>
    </location>
</feature>
<feature type="compositionally biased region" description="Polar residues" evidence="4">
    <location>
        <begin position="390"/>
        <end position="401"/>
    </location>
</feature>
<feature type="region of interest" description="Disordered" evidence="4">
    <location>
        <begin position="319"/>
        <end position="427"/>
    </location>
</feature>
<dbReference type="InterPro" id="IPR011990">
    <property type="entry name" value="TPR-like_helical_dom_sf"/>
</dbReference>
<dbReference type="PROSITE" id="PS50005">
    <property type="entry name" value="TPR"/>
    <property type="match status" value="4"/>
</dbReference>
<dbReference type="Gene3D" id="1.25.40.10">
    <property type="entry name" value="Tetratricopeptide repeat domain"/>
    <property type="match status" value="4"/>
</dbReference>
<dbReference type="GO" id="GO:0005737">
    <property type="term" value="C:cytoplasm"/>
    <property type="evidence" value="ECO:0007669"/>
    <property type="project" value="TreeGrafter"/>
</dbReference>
<dbReference type="Pfam" id="PF00515">
    <property type="entry name" value="TPR_1"/>
    <property type="match status" value="1"/>
</dbReference>
<dbReference type="Pfam" id="PF13181">
    <property type="entry name" value="TPR_8"/>
    <property type="match status" value="2"/>
</dbReference>
<evidence type="ECO:0000256" key="3">
    <source>
        <dbReference type="PROSITE-ProRule" id="PRU00339"/>
    </source>
</evidence>
<dbReference type="Pfam" id="PF13432">
    <property type="entry name" value="TPR_16"/>
    <property type="match status" value="1"/>
</dbReference>
<feature type="compositionally biased region" description="Basic and acidic residues" evidence="4">
    <location>
        <begin position="365"/>
        <end position="385"/>
    </location>
</feature>
<dbReference type="PANTHER" id="PTHR12558">
    <property type="entry name" value="CELL DIVISION CYCLE 16,23,27"/>
    <property type="match status" value="1"/>
</dbReference>
<feature type="repeat" description="TPR" evidence="3">
    <location>
        <begin position="618"/>
        <end position="651"/>
    </location>
</feature>
<name>A0A427Y6R9_9TREE</name>
<sequence>MAPRPSGPHLAQRLRTLCLSCPPVSALFYARLYRALFPPTDTEHDSLHILALCLLQSDQAYPALHVVRDLADADADPKDDIPDYENGIPARRPGCYGCAVIVAKCCDKLKRYSEGQQVLGRAIRRSLHMTLPTPSPLDTAATDSLLLASLSLKGKAPAQAVDHFRLALGQDPWLWEAFTGLCDAGAPPLMDLVFPDPPSSSTRSTSQRTSRHATVSPGPMPRSSASEVPNFLSRRQLSPLASGAPTGGFFTPDVGASAAPPAAPRLGMLGTVTWDTPSMMADTTFPSIGDQGGPSAARRPLPNLISAFLPSASSVLPAALRSTPNPASDGLPSKPPAMKRPRGANAMRRPAETPVGGPLTVESRFNGRDVKMMEPNGDKYLDPPVRRSSRLNTGSGKTSSRLAREREKRSTRSHSVTSSASGQGPDTLAATTIEQQVQAQVDDWLRDVVRRCARAYRYLSMFQCQDALNEIDQLPLEVQSSPWAYDMAARCFYEMCSYVKARRAFQALLHEEPYRLEGIEYYSTTLWHLNDMYALSHLSQVLVSVDRDAPQPWIAAGNCFSLKREHDEAMRCFRRAAQLDPGCAYAWTLCGHEALEMDEHDRAIAFFRTAIRADARHYNAWYGMGVVYMKMGKHRHAEHHFRRATEINPCNSALLCCIGQVLEKLHNYPGALVIYEQACQYGDDSAMARFNRTRVLVALGRVEEAIRGLEPLARETPDEANVHFLLGKTYLRAGRNADAMVAFTSARELQPKLEGAIRAALTARGEDGDEDDEV</sequence>
<dbReference type="GO" id="GO:0051301">
    <property type="term" value="P:cell division"/>
    <property type="evidence" value="ECO:0007669"/>
    <property type="project" value="TreeGrafter"/>
</dbReference>
<dbReference type="OrthoDB" id="10248520at2759"/>
<feature type="repeat" description="TPR" evidence="3">
    <location>
        <begin position="720"/>
        <end position="753"/>
    </location>
</feature>
<feature type="region of interest" description="Disordered" evidence="4">
    <location>
        <begin position="192"/>
        <end position="227"/>
    </location>
</feature>
<dbReference type="GeneID" id="39589602"/>
<dbReference type="Proteomes" id="UP000279236">
    <property type="component" value="Unassembled WGS sequence"/>
</dbReference>
<keyword evidence="1 3" id="KW-0802">TPR repeat</keyword>
<dbReference type="PANTHER" id="PTHR12558:SF13">
    <property type="entry name" value="CELL DIVISION CYCLE PROTEIN 27 HOMOLOG"/>
    <property type="match status" value="1"/>
</dbReference>
<dbReference type="GO" id="GO:0031145">
    <property type="term" value="P:anaphase-promoting complex-dependent catabolic process"/>
    <property type="evidence" value="ECO:0007669"/>
    <property type="project" value="TreeGrafter"/>
</dbReference>
<evidence type="ECO:0000256" key="1">
    <source>
        <dbReference type="ARBA" id="ARBA00022803"/>
    </source>
</evidence>
<dbReference type="SMART" id="SM00028">
    <property type="entry name" value="TPR"/>
    <property type="match status" value="6"/>
</dbReference>
<dbReference type="InterPro" id="IPR019734">
    <property type="entry name" value="TPR_rpt"/>
</dbReference>
<protein>
    <submittedName>
        <fullName evidence="5">Anaphase-promoting complex subunit cdc27</fullName>
    </submittedName>
</protein>
<keyword evidence="6" id="KW-1185">Reference proteome</keyword>
<feature type="repeat" description="TPR" evidence="3">
    <location>
        <begin position="584"/>
        <end position="617"/>
    </location>
</feature>
<evidence type="ECO:0000313" key="6">
    <source>
        <dbReference type="Proteomes" id="UP000279236"/>
    </source>
</evidence>
<dbReference type="RefSeq" id="XP_028479572.1">
    <property type="nucleotide sequence ID" value="XM_028620600.1"/>
</dbReference>
<evidence type="ECO:0000256" key="2">
    <source>
        <dbReference type="ARBA" id="ARBA00038210"/>
    </source>
</evidence>
<dbReference type="GO" id="GO:0007091">
    <property type="term" value="P:metaphase/anaphase transition of mitotic cell cycle"/>
    <property type="evidence" value="ECO:0007669"/>
    <property type="project" value="TreeGrafter"/>
</dbReference>
<organism evidence="5 6">
    <name type="scientific">Apiotrichum porosum</name>
    <dbReference type="NCBI Taxonomy" id="105984"/>
    <lineage>
        <taxon>Eukaryota</taxon>
        <taxon>Fungi</taxon>
        <taxon>Dikarya</taxon>
        <taxon>Basidiomycota</taxon>
        <taxon>Agaricomycotina</taxon>
        <taxon>Tremellomycetes</taxon>
        <taxon>Trichosporonales</taxon>
        <taxon>Trichosporonaceae</taxon>
        <taxon>Apiotrichum</taxon>
    </lineage>
</organism>
<dbReference type="AlphaFoldDB" id="A0A427Y6R9"/>
<comment type="similarity">
    <text evidence="2">Belongs to the APC3/CDC27 family.</text>
</comment>
<proteinExistence type="inferred from homology"/>
<dbReference type="STRING" id="105984.A0A427Y6R9"/>
<reference evidence="5 6" key="1">
    <citation type="submission" date="2018-11" db="EMBL/GenBank/DDBJ databases">
        <title>Genome sequence of Apiotrichum porosum DSM 27194.</title>
        <authorList>
            <person name="Aliyu H."/>
            <person name="Gorte O."/>
            <person name="Ochsenreither K."/>
        </authorList>
    </citation>
    <scope>NUCLEOTIDE SEQUENCE [LARGE SCALE GENOMIC DNA]</scope>
    <source>
        <strain evidence="5 6">DSM 27194</strain>
    </source>
</reference>
<dbReference type="PROSITE" id="PS50293">
    <property type="entry name" value="TPR_REGION"/>
    <property type="match status" value="1"/>
</dbReference>